<dbReference type="Proteomes" id="UP001211987">
    <property type="component" value="Unassembled WGS sequence"/>
</dbReference>
<sequence>MRLLSIIKVIVVMIDARSEWNVKDGQTKFYEYYLKRVKPEYQDAAQHLLKESFKRQADGNFDDNFINKFVKETQVYIETDKLTEVLEIIEHFCTGHFNN</sequence>
<protein>
    <submittedName>
        <fullName evidence="2">Uncharacterized protein</fullName>
    </submittedName>
</protein>
<dbReference type="GeneID" id="64196904"/>
<dbReference type="EMBL" id="JAQLKE010000004">
    <property type="protein sequence ID" value="MDB7082993.1"/>
    <property type="molecule type" value="Genomic_DNA"/>
</dbReference>
<evidence type="ECO:0000313" key="2">
    <source>
        <dbReference type="EMBL" id="RGD73950.1"/>
    </source>
</evidence>
<name>A0A3E3DXI4_9FIRM</name>
<reference evidence="1" key="2">
    <citation type="submission" date="2023-01" db="EMBL/GenBank/DDBJ databases">
        <title>Human gut microbiome strain richness.</title>
        <authorList>
            <person name="Chen-Liaw A."/>
        </authorList>
    </citation>
    <scope>NUCLEOTIDE SEQUENCE</scope>
    <source>
        <strain evidence="1">1001217st2_G6_1001217B_191108</strain>
    </source>
</reference>
<organism evidence="2 3">
    <name type="scientific">Thomasclavelia ramosa</name>
    <dbReference type="NCBI Taxonomy" id="1547"/>
    <lineage>
        <taxon>Bacteria</taxon>
        <taxon>Bacillati</taxon>
        <taxon>Bacillota</taxon>
        <taxon>Erysipelotrichia</taxon>
        <taxon>Erysipelotrichales</taxon>
        <taxon>Coprobacillaceae</taxon>
        <taxon>Thomasclavelia</taxon>
    </lineage>
</organism>
<dbReference type="EMBL" id="QUSL01000118">
    <property type="protein sequence ID" value="RGD73950.1"/>
    <property type="molecule type" value="Genomic_DNA"/>
</dbReference>
<proteinExistence type="predicted"/>
<comment type="caution">
    <text evidence="2">The sequence shown here is derived from an EMBL/GenBank/DDBJ whole genome shotgun (WGS) entry which is preliminary data.</text>
</comment>
<reference evidence="2 3" key="1">
    <citation type="submission" date="2018-08" db="EMBL/GenBank/DDBJ databases">
        <title>A genome reference for cultivated species of the human gut microbiota.</title>
        <authorList>
            <person name="Zou Y."/>
            <person name="Xue W."/>
            <person name="Luo G."/>
        </authorList>
    </citation>
    <scope>NUCLEOTIDE SEQUENCE [LARGE SCALE GENOMIC DNA]</scope>
    <source>
        <strain evidence="2 3">OM06-4</strain>
    </source>
</reference>
<dbReference type="RefSeq" id="WP_003538865.1">
    <property type="nucleotide sequence ID" value="NZ_AP031443.1"/>
</dbReference>
<dbReference type="AlphaFoldDB" id="A0A3E3DXI4"/>
<evidence type="ECO:0000313" key="1">
    <source>
        <dbReference type="EMBL" id="MDB7082993.1"/>
    </source>
</evidence>
<accession>A0A3E3DXI4</accession>
<evidence type="ECO:0000313" key="3">
    <source>
        <dbReference type="Proteomes" id="UP000261032"/>
    </source>
</evidence>
<dbReference type="Proteomes" id="UP000261032">
    <property type="component" value="Unassembled WGS sequence"/>
</dbReference>
<gene>
    <name evidence="2" type="ORF">DXB93_19795</name>
    <name evidence="1" type="ORF">PM738_04195</name>
</gene>